<evidence type="ECO:0000256" key="6">
    <source>
        <dbReference type="ARBA" id="ARBA00022801"/>
    </source>
</evidence>
<dbReference type="SMART" id="SM00382">
    <property type="entry name" value="AAA"/>
    <property type="match status" value="2"/>
</dbReference>
<dbReference type="PROSITE" id="PS00674">
    <property type="entry name" value="AAA"/>
    <property type="match status" value="1"/>
</dbReference>
<evidence type="ECO:0000256" key="10">
    <source>
        <dbReference type="ARBA" id="ARBA00032509"/>
    </source>
</evidence>
<dbReference type="CDD" id="cd19526">
    <property type="entry name" value="RecA-like_PEX1_r2"/>
    <property type="match status" value="1"/>
</dbReference>
<dbReference type="InterPro" id="IPR003959">
    <property type="entry name" value="ATPase_AAA_core"/>
</dbReference>
<dbReference type="InterPro" id="IPR029067">
    <property type="entry name" value="CDC48_domain_2-like_sf"/>
</dbReference>
<keyword evidence="8" id="KW-0653">Protein transport</keyword>
<dbReference type="GO" id="GO:0005778">
    <property type="term" value="C:peroxisomal membrane"/>
    <property type="evidence" value="ECO:0007669"/>
    <property type="project" value="TreeGrafter"/>
</dbReference>
<feature type="compositionally biased region" description="Basic and acidic residues" evidence="13">
    <location>
        <begin position="261"/>
        <end position="270"/>
    </location>
</feature>
<dbReference type="Gene3D" id="2.40.40.20">
    <property type="match status" value="1"/>
</dbReference>
<feature type="region of interest" description="Disordered" evidence="13">
    <location>
        <begin position="257"/>
        <end position="277"/>
    </location>
</feature>
<dbReference type="InterPro" id="IPR050168">
    <property type="entry name" value="AAA_ATPase_domain"/>
</dbReference>
<feature type="domain" description="AAA+ ATPase" evidence="14">
    <location>
        <begin position="354"/>
        <end position="497"/>
    </location>
</feature>
<keyword evidence="4" id="KW-0962">Peroxisome biogenesis</keyword>
<proteinExistence type="inferred from homology"/>
<comment type="subcellular location">
    <subcellularLocation>
        <location evidence="1">Membrane</location>
    </subcellularLocation>
</comment>
<keyword evidence="5" id="KW-0547">Nucleotide-binding</keyword>
<evidence type="ECO:0000256" key="12">
    <source>
        <dbReference type="ARBA" id="ARBA00048778"/>
    </source>
</evidence>
<dbReference type="GO" id="GO:0016558">
    <property type="term" value="P:protein import into peroxisome matrix"/>
    <property type="evidence" value="ECO:0007669"/>
    <property type="project" value="TreeGrafter"/>
</dbReference>
<evidence type="ECO:0000313" key="15">
    <source>
        <dbReference type="EMBL" id="CAG8568581.1"/>
    </source>
</evidence>
<dbReference type="AlphaFoldDB" id="A0A9N9FWY7"/>
<keyword evidence="9" id="KW-0472">Membrane</keyword>
<dbReference type="Gene3D" id="3.40.50.300">
    <property type="entry name" value="P-loop containing nucleotide triphosphate hydrolases"/>
    <property type="match status" value="2"/>
</dbReference>
<evidence type="ECO:0000256" key="7">
    <source>
        <dbReference type="ARBA" id="ARBA00022840"/>
    </source>
</evidence>
<keyword evidence="3" id="KW-0813">Transport</keyword>
<name>A0A9N9FWY7_9GLOM</name>
<evidence type="ECO:0000256" key="8">
    <source>
        <dbReference type="ARBA" id="ARBA00022927"/>
    </source>
</evidence>
<dbReference type="SUPFAM" id="SSF54585">
    <property type="entry name" value="Cdc48 domain 2-like"/>
    <property type="match status" value="1"/>
</dbReference>
<sequence>MVHPRPPFTCTVHLEDLRSCFANLPNSICDVILRRNAPLQDSVIELTWTDKKTERHAYVTWSGRPSGLKGGLNNGRYDKEDIIELDVVFAKANGIPHGQLVILKVMKDIKEADYVNVEPADENDYEIVDSRQSFIENNLLKQLLVVYSGEIVPIRVNSNLVHISIGDLIPSSKYAKISSKTEVGVKPILRSSHTSTSSANGSHLSNSVRSYGLRILPQGFLSDDDGPNTIHVSTTNYPNLPLMHNNLAQISKVPQPQYNTRQDHEEKNDGETGTAGNGSLCVAVKENAKVPTGHVYVTDVIRESVDLETFGILSSAMDIPPKLAGVSNLTKRLETYLKSCLAKVKLKSVLAVPGLGGILLCGGHGSGKTAIAKTVAYSLALDYETLAHCVIVKCADATEDRISTVKEKLQQCFDEAAWRAPSIVLFDDLDRLIPAEVEHMDSFRFRQLAECFYQIASRMTKRHRIAIFATVQQQTSVHSYLTVSHLFSEIVHLHPPTKAERKEIMETIMSSGPPMASNSISKIDLLSVASSTDGYLAADLKSVVERAIHEGVVRQLNARYTGEGELSLDNGELTEDDFKKAQEGFVPVSLRGVKLQTSSVNWSDIGGLKEPRRILLETLEWPTKYASIFENCPLRLRSGLLLYGYPGCGKTLLASAVAKECGLNFISVKGPELLNKYIGASEKSVRDLFEKAQAAKPCVLFFDEFDSIAPKRGHDSTGVTDRVVNQMLTQMDGAEGLDGVYVLAATSRPDLIDPALLRPGRLDKSLFCNMPTLDERKEILDALARKMHLSSDVDLAFYAEKCNDYSGADLQALLYNAYLEAIRDVIDDSASIKQDTTKFPESKITKFTSFAAGIEKSGPVLTAAEREQIGSRLALITKEYVSHGTPEIIDPKLPEKQMAIITNVHMKSSLKITRPSITLSEYLRLSEMEFLTGRNGEMPNGMATDEFGQRATLC</sequence>
<gene>
    <name evidence="15" type="ORF">PBRASI_LOCUS5975</name>
</gene>
<evidence type="ECO:0000256" key="3">
    <source>
        <dbReference type="ARBA" id="ARBA00022448"/>
    </source>
</evidence>
<comment type="caution">
    <text evidence="15">The sequence shown here is derived from an EMBL/GenBank/DDBJ whole genome shotgun (WGS) entry which is preliminary data.</text>
</comment>
<feature type="domain" description="AAA+ ATPase" evidence="14">
    <location>
        <begin position="636"/>
        <end position="771"/>
    </location>
</feature>
<keyword evidence="6" id="KW-0378">Hydrolase</keyword>
<dbReference type="InterPro" id="IPR003593">
    <property type="entry name" value="AAA+_ATPase"/>
</dbReference>
<dbReference type="InterPro" id="IPR027417">
    <property type="entry name" value="P-loop_NTPase"/>
</dbReference>
<keyword evidence="16" id="KW-1185">Reference proteome</keyword>
<evidence type="ECO:0000256" key="9">
    <source>
        <dbReference type="ARBA" id="ARBA00023136"/>
    </source>
</evidence>
<dbReference type="Proteomes" id="UP000789739">
    <property type="component" value="Unassembled WGS sequence"/>
</dbReference>
<evidence type="ECO:0000259" key="14">
    <source>
        <dbReference type="SMART" id="SM00382"/>
    </source>
</evidence>
<evidence type="ECO:0000256" key="4">
    <source>
        <dbReference type="ARBA" id="ARBA00022593"/>
    </source>
</evidence>
<comment type="catalytic activity">
    <reaction evidence="12">
        <text>ATP + H2O = ADP + phosphate + H(+)</text>
        <dbReference type="Rhea" id="RHEA:13065"/>
        <dbReference type="ChEBI" id="CHEBI:15377"/>
        <dbReference type="ChEBI" id="CHEBI:15378"/>
        <dbReference type="ChEBI" id="CHEBI:30616"/>
        <dbReference type="ChEBI" id="CHEBI:43474"/>
        <dbReference type="ChEBI" id="CHEBI:456216"/>
    </reaction>
    <physiologicalReaction direction="left-to-right" evidence="12">
        <dbReference type="Rhea" id="RHEA:13066"/>
    </physiologicalReaction>
</comment>
<dbReference type="Pfam" id="PF17862">
    <property type="entry name" value="AAA_lid_3"/>
    <property type="match status" value="1"/>
</dbReference>
<keyword evidence="7" id="KW-0067">ATP-binding</keyword>
<evidence type="ECO:0000256" key="1">
    <source>
        <dbReference type="ARBA" id="ARBA00004370"/>
    </source>
</evidence>
<dbReference type="GO" id="GO:0016887">
    <property type="term" value="F:ATP hydrolysis activity"/>
    <property type="evidence" value="ECO:0007669"/>
    <property type="project" value="InterPro"/>
</dbReference>
<dbReference type="InterPro" id="IPR009010">
    <property type="entry name" value="Asp_de-COase-like_dom_sf"/>
</dbReference>
<evidence type="ECO:0000256" key="2">
    <source>
        <dbReference type="ARBA" id="ARBA00006914"/>
    </source>
</evidence>
<evidence type="ECO:0000313" key="16">
    <source>
        <dbReference type="Proteomes" id="UP000789739"/>
    </source>
</evidence>
<dbReference type="Pfam" id="PF09262">
    <property type="entry name" value="PEX-1N"/>
    <property type="match status" value="1"/>
</dbReference>
<dbReference type="InterPro" id="IPR015342">
    <property type="entry name" value="PEX1-N_C-lobe"/>
</dbReference>
<dbReference type="SUPFAM" id="SSF50692">
    <property type="entry name" value="ADC-like"/>
    <property type="match status" value="1"/>
</dbReference>
<protein>
    <recommendedName>
        <fullName evidence="11">Peroxisomal ATPase PEX1</fullName>
    </recommendedName>
    <alternativeName>
        <fullName evidence="10">Peroxin-1</fullName>
    </alternativeName>
</protein>
<evidence type="ECO:0000256" key="13">
    <source>
        <dbReference type="SAM" id="MobiDB-lite"/>
    </source>
</evidence>
<dbReference type="EMBL" id="CAJVPI010000748">
    <property type="protein sequence ID" value="CAG8568581.1"/>
    <property type="molecule type" value="Genomic_DNA"/>
</dbReference>
<dbReference type="InterPro" id="IPR041569">
    <property type="entry name" value="AAA_lid_3"/>
</dbReference>
<reference evidence="15" key="1">
    <citation type="submission" date="2021-06" db="EMBL/GenBank/DDBJ databases">
        <authorList>
            <person name="Kallberg Y."/>
            <person name="Tangrot J."/>
            <person name="Rosling A."/>
        </authorList>
    </citation>
    <scope>NUCLEOTIDE SEQUENCE</scope>
    <source>
        <strain evidence="15">BR232B</strain>
    </source>
</reference>
<dbReference type="GO" id="GO:0005829">
    <property type="term" value="C:cytosol"/>
    <property type="evidence" value="ECO:0007669"/>
    <property type="project" value="TreeGrafter"/>
</dbReference>
<dbReference type="PANTHER" id="PTHR23077">
    <property type="entry name" value="AAA-FAMILY ATPASE"/>
    <property type="match status" value="1"/>
</dbReference>
<organism evidence="15 16">
    <name type="scientific">Paraglomus brasilianum</name>
    <dbReference type="NCBI Taxonomy" id="144538"/>
    <lineage>
        <taxon>Eukaryota</taxon>
        <taxon>Fungi</taxon>
        <taxon>Fungi incertae sedis</taxon>
        <taxon>Mucoromycota</taxon>
        <taxon>Glomeromycotina</taxon>
        <taxon>Glomeromycetes</taxon>
        <taxon>Paraglomerales</taxon>
        <taxon>Paraglomeraceae</taxon>
        <taxon>Paraglomus</taxon>
    </lineage>
</organism>
<dbReference type="SUPFAM" id="SSF52540">
    <property type="entry name" value="P-loop containing nucleoside triphosphate hydrolases"/>
    <property type="match status" value="2"/>
</dbReference>
<comment type="similarity">
    <text evidence="2">Belongs to the AAA ATPase family.</text>
</comment>
<dbReference type="PANTHER" id="PTHR23077:SF12">
    <property type="entry name" value="PEROXISOMAL ATPASE PEX1"/>
    <property type="match status" value="1"/>
</dbReference>
<dbReference type="Gene3D" id="1.10.8.60">
    <property type="match status" value="2"/>
</dbReference>
<evidence type="ECO:0000256" key="5">
    <source>
        <dbReference type="ARBA" id="ARBA00022741"/>
    </source>
</evidence>
<dbReference type="Pfam" id="PF00004">
    <property type="entry name" value="AAA"/>
    <property type="match status" value="2"/>
</dbReference>
<dbReference type="FunFam" id="3.40.50.300:FF:000149">
    <property type="entry name" value="Nuclear valosin-containing protein-like"/>
    <property type="match status" value="1"/>
</dbReference>
<accession>A0A9N9FWY7</accession>
<dbReference type="InterPro" id="IPR003960">
    <property type="entry name" value="ATPase_AAA_CS"/>
</dbReference>
<dbReference type="GO" id="GO:0005524">
    <property type="term" value="F:ATP binding"/>
    <property type="evidence" value="ECO:0007669"/>
    <property type="project" value="UniProtKB-KW"/>
</dbReference>
<evidence type="ECO:0000256" key="11">
    <source>
        <dbReference type="ARBA" id="ARBA00034532"/>
    </source>
</evidence>
<dbReference type="OrthoDB" id="2187at2759"/>
<dbReference type="Gene3D" id="3.10.330.10">
    <property type="match status" value="1"/>
</dbReference>